<proteinExistence type="predicted"/>
<protein>
    <recommendedName>
        <fullName evidence="1">Transposase IS200-like domain-containing protein</fullName>
    </recommendedName>
</protein>
<accession>A0AA35S8W6</accession>
<dbReference type="InterPro" id="IPR036515">
    <property type="entry name" value="Transposase_17_sf"/>
</dbReference>
<dbReference type="Pfam" id="PF01797">
    <property type="entry name" value="Y1_Tnp"/>
    <property type="match status" value="1"/>
</dbReference>
<evidence type="ECO:0000313" key="2">
    <source>
        <dbReference type="EMBL" id="CAI8025633.1"/>
    </source>
</evidence>
<feature type="domain" description="Transposase IS200-like" evidence="1">
    <location>
        <begin position="5"/>
        <end position="119"/>
    </location>
</feature>
<dbReference type="PANTHER" id="PTHR33360:SF2">
    <property type="entry name" value="TRANSPOSASE FOR INSERTION SEQUENCE ELEMENT IS200"/>
    <property type="match status" value="1"/>
</dbReference>
<dbReference type="Gene3D" id="3.30.70.1290">
    <property type="entry name" value="Transposase IS200-like"/>
    <property type="match status" value="1"/>
</dbReference>
<reference evidence="2" key="1">
    <citation type="submission" date="2023-03" db="EMBL/GenBank/DDBJ databases">
        <authorList>
            <person name="Steffen K."/>
            <person name="Cardenas P."/>
        </authorList>
    </citation>
    <scope>NUCLEOTIDE SEQUENCE</scope>
</reference>
<dbReference type="GO" id="GO:0003677">
    <property type="term" value="F:DNA binding"/>
    <property type="evidence" value="ECO:0007669"/>
    <property type="project" value="InterPro"/>
</dbReference>
<evidence type="ECO:0000313" key="3">
    <source>
        <dbReference type="Proteomes" id="UP001174909"/>
    </source>
</evidence>
<dbReference type="EMBL" id="CASHTH010002169">
    <property type="protein sequence ID" value="CAI8025633.1"/>
    <property type="molecule type" value="Genomic_DNA"/>
</dbReference>
<dbReference type="AlphaFoldDB" id="A0AA35S8W6"/>
<dbReference type="SUPFAM" id="SSF143422">
    <property type="entry name" value="Transposase IS200-like"/>
    <property type="match status" value="1"/>
</dbReference>
<dbReference type="InterPro" id="IPR002686">
    <property type="entry name" value="Transposase_17"/>
</dbReference>
<organism evidence="2 3">
    <name type="scientific">Geodia barretti</name>
    <name type="common">Barrett's horny sponge</name>
    <dbReference type="NCBI Taxonomy" id="519541"/>
    <lineage>
        <taxon>Eukaryota</taxon>
        <taxon>Metazoa</taxon>
        <taxon>Porifera</taxon>
        <taxon>Demospongiae</taxon>
        <taxon>Heteroscleromorpha</taxon>
        <taxon>Tetractinellida</taxon>
        <taxon>Astrophorina</taxon>
        <taxon>Geodiidae</taxon>
        <taxon>Geodia</taxon>
    </lineage>
</organism>
<comment type="caution">
    <text evidence="2">The sequence shown here is derived from an EMBL/GenBank/DDBJ whole genome shotgun (WGS) entry which is preliminary data.</text>
</comment>
<gene>
    <name evidence="2" type="ORF">GBAR_LOCUS14781</name>
</gene>
<dbReference type="GO" id="GO:0004803">
    <property type="term" value="F:transposase activity"/>
    <property type="evidence" value="ECO:0007669"/>
    <property type="project" value="InterPro"/>
</dbReference>
<dbReference type="Proteomes" id="UP001174909">
    <property type="component" value="Unassembled WGS sequence"/>
</dbReference>
<evidence type="ECO:0000259" key="1">
    <source>
        <dbReference type="SMART" id="SM01321"/>
    </source>
</evidence>
<name>A0AA35S8W6_GEOBA</name>
<keyword evidence="3" id="KW-1185">Reference proteome</keyword>
<dbReference type="NCBIfam" id="NF033573">
    <property type="entry name" value="transpos_IS200"/>
    <property type="match status" value="1"/>
</dbReference>
<dbReference type="SMART" id="SM01321">
    <property type="entry name" value="Y1_Tnp"/>
    <property type="match status" value="1"/>
</dbReference>
<dbReference type="GO" id="GO:0006313">
    <property type="term" value="P:DNA transposition"/>
    <property type="evidence" value="ECO:0007669"/>
    <property type="project" value="InterPro"/>
</dbReference>
<sequence>MANTYIQLYVHIVFSVKARHALIPKRHKTELHQYITGIITKRKQKVIQINSMPDHIHILIGMTPGIALSDLVQSIKIGSTRFINRQGWIAGKFQWQEGFGAFSYSRSQLNTVAAYIENQEEHHSRQTFHEEYLEFLKRFNIPYDAKYVFDLEAPLESPRR</sequence>
<dbReference type="PANTHER" id="PTHR33360">
    <property type="entry name" value="TRANSPOSASE FOR INSERTION SEQUENCE ELEMENT IS200"/>
    <property type="match status" value="1"/>
</dbReference>